<organism evidence="1">
    <name type="scientific">mine drainage metagenome</name>
    <dbReference type="NCBI Taxonomy" id="410659"/>
    <lineage>
        <taxon>unclassified sequences</taxon>
        <taxon>metagenomes</taxon>
        <taxon>ecological metagenomes</taxon>
    </lineage>
</organism>
<sequence>MKLHIFCGTIPLWGHLLEDEPPHRVIRIHSKSGLHCSIFFGPPFVAIKKVLLGLFSFCRHV</sequence>
<dbReference type="AlphaFoldDB" id="E6QC93"/>
<accession>E6QC93</accession>
<evidence type="ECO:0000313" key="1">
    <source>
        <dbReference type="EMBL" id="CBI04819.1"/>
    </source>
</evidence>
<comment type="caution">
    <text evidence="1">The sequence shown here is derived from an EMBL/GenBank/DDBJ whole genome shotgun (WGS) entry which is preliminary data.</text>
</comment>
<reference evidence="1" key="1">
    <citation type="submission" date="2009-10" db="EMBL/GenBank/DDBJ databases">
        <title>Diversity of trophic interactions inside an arsenic-rich microbial ecosystem.</title>
        <authorList>
            <person name="Bertin P.N."/>
            <person name="Heinrich-Salmeron A."/>
            <person name="Pelletier E."/>
            <person name="Goulhen-Chollet F."/>
            <person name="Arsene-Ploetze F."/>
            <person name="Gallien S."/>
            <person name="Calteau A."/>
            <person name="Vallenet D."/>
            <person name="Casiot C."/>
            <person name="Chane-Woon-Ming B."/>
            <person name="Giloteaux L."/>
            <person name="Barakat M."/>
            <person name="Bonnefoy V."/>
            <person name="Bruneel O."/>
            <person name="Chandler M."/>
            <person name="Cleiss J."/>
            <person name="Duran R."/>
            <person name="Elbaz-Poulichet F."/>
            <person name="Fonknechten N."/>
            <person name="Lauga B."/>
            <person name="Mornico D."/>
            <person name="Ortet P."/>
            <person name="Schaeffer C."/>
            <person name="Siguier P."/>
            <person name="Alexander Thil Smith A."/>
            <person name="Van Dorsselaer A."/>
            <person name="Weissenbach J."/>
            <person name="Medigue C."/>
            <person name="Le Paslier D."/>
        </authorList>
    </citation>
    <scope>NUCLEOTIDE SEQUENCE</scope>
</reference>
<proteinExistence type="predicted"/>
<gene>
    <name evidence="1" type="ORF">CARN5_1689</name>
</gene>
<dbReference type="EMBL" id="CABP01000085">
    <property type="protein sequence ID" value="CBI04819.1"/>
    <property type="molecule type" value="Genomic_DNA"/>
</dbReference>
<protein>
    <submittedName>
        <fullName evidence="1">Uncharacterized protein</fullName>
    </submittedName>
</protein>
<name>E6QC93_9ZZZZ</name>